<sequence>MTRHQGRTSIKGIRTHAKKYLRTQYNIDYKHAVVEHYRAFGIDNTITRFFASEQRDAARKRISKWNKNAYLISALASNPRTANHDRMRSPGIGTVLSPAAEEEIVGWINELCRDGVPVSATVLQLKAREVAQALGIEPGLFVASNPWKASFLRRYRLVFRIKNRAGQTSLDDDNELSCAFAAEVREWMQKFGVTKVYNADQTFVFCEMLPKKTINARGEQTVWVKYGRREKQRATAMRLADSDGNKFRPFIVFKAKSSRNAETQALNVSNRHGFGRVLWREIKELQDENEVQIYGNSTAWWNSSMTSEWTRYNFGDRTTPSEPILLLFDSFSGHWTDKIQAYDAMCNVHLKAVPPKITWRCQPDDVAWMKPLKDKLRTKWVENLRDQLARHNRGSGAFLMSPPDPGVIAHWISQSWLAFSTPTIISGFARCGFVHLHSVLEEEPDLDDTTDLVPQQQACGLLDAQVGDMSVLADLVDSAISINQ</sequence>
<dbReference type="SUPFAM" id="SSF46689">
    <property type="entry name" value="Homeodomain-like"/>
    <property type="match status" value="1"/>
</dbReference>
<dbReference type="AlphaFoldDB" id="F0X0M3"/>
<dbReference type="InterPro" id="IPR006600">
    <property type="entry name" value="HTH_CenpB_DNA-bd_dom"/>
</dbReference>
<evidence type="ECO:0000256" key="1">
    <source>
        <dbReference type="ARBA" id="ARBA00023125"/>
    </source>
</evidence>
<dbReference type="Pfam" id="PF03221">
    <property type="entry name" value="HTH_Tnp_Tc5"/>
    <property type="match status" value="1"/>
</dbReference>
<dbReference type="InterPro" id="IPR009057">
    <property type="entry name" value="Homeodomain-like_sf"/>
</dbReference>
<dbReference type="EMBL" id="FR824541">
    <property type="protein sequence ID" value="CCA27315.1"/>
    <property type="molecule type" value="Genomic_DNA"/>
</dbReference>
<dbReference type="GO" id="GO:0005634">
    <property type="term" value="C:nucleus"/>
    <property type="evidence" value="ECO:0007669"/>
    <property type="project" value="TreeGrafter"/>
</dbReference>
<evidence type="ECO:0000313" key="3">
    <source>
        <dbReference type="EMBL" id="CCA27315.1"/>
    </source>
</evidence>
<dbReference type="PANTHER" id="PTHR19303:SF57">
    <property type="entry name" value="HTH CENPB-TYPE DOMAIN-CONTAINING PROTEIN"/>
    <property type="match status" value="1"/>
</dbReference>
<accession>F0X0M3</accession>
<dbReference type="HOGENOM" id="CLU_031434_0_1_1"/>
<dbReference type="InterPro" id="IPR004875">
    <property type="entry name" value="DDE_SF_endonuclease_dom"/>
</dbReference>
<keyword evidence="1" id="KW-0238">DNA-binding</keyword>
<organism evidence="3">
    <name type="scientific">Albugo laibachii Nc14</name>
    <dbReference type="NCBI Taxonomy" id="890382"/>
    <lineage>
        <taxon>Eukaryota</taxon>
        <taxon>Sar</taxon>
        <taxon>Stramenopiles</taxon>
        <taxon>Oomycota</taxon>
        <taxon>Peronosporomycetes</taxon>
        <taxon>Albuginales</taxon>
        <taxon>Albuginaceae</taxon>
        <taxon>Albugo</taxon>
    </lineage>
</organism>
<proteinExistence type="predicted"/>
<protein>
    <submittedName>
        <fullName evidence="3">Uncharacterized protein AlNc14C505G11968</fullName>
    </submittedName>
</protein>
<name>F0X0M3_9STRA</name>
<dbReference type="Gene3D" id="1.10.10.60">
    <property type="entry name" value="Homeodomain-like"/>
    <property type="match status" value="1"/>
</dbReference>
<dbReference type="Pfam" id="PF03184">
    <property type="entry name" value="DDE_1"/>
    <property type="match status" value="1"/>
</dbReference>
<feature type="domain" description="HTH CENPB-type" evidence="2">
    <location>
        <begin position="88"/>
        <end position="161"/>
    </location>
</feature>
<evidence type="ECO:0000259" key="2">
    <source>
        <dbReference type="PROSITE" id="PS51253"/>
    </source>
</evidence>
<dbReference type="InterPro" id="IPR050863">
    <property type="entry name" value="CenT-Element_Derived"/>
</dbReference>
<dbReference type="GO" id="GO:0003677">
    <property type="term" value="F:DNA binding"/>
    <property type="evidence" value="ECO:0007669"/>
    <property type="project" value="UniProtKB-KW"/>
</dbReference>
<dbReference type="PROSITE" id="PS51253">
    <property type="entry name" value="HTH_CENPB"/>
    <property type="match status" value="1"/>
</dbReference>
<reference evidence="3" key="2">
    <citation type="submission" date="2011-02" db="EMBL/GenBank/DDBJ databases">
        <authorList>
            <person name="MacLean D."/>
        </authorList>
    </citation>
    <scope>NUCLEOTIDE SEQUENCE</scope>
</reference>
<dbReference type="PANTHER" id="PTHR19303">
    <property type="entry name" value="TRANSPOSON"/>
    <property type="match status" value="1"/>
</dbReference>
<reference evidence="3" key="1">
    <citation type="journal article" date="2011" name="PLoS Biol.">
        <title>Gene gain and loss during evolution of obligate parasitism in the white rust pathogen of Arabidopsis thaliana.</title>
        <authorList>
            <person name="Kemen E."/>
            <person name="Gardiner A."/>
            <person name="Schultz-Larsen T."/>
            <person name="Kemen A.C."/>
            <person name="Balmuth A.L."/>
            <person name="Robert-Seilaniantz A."/>
            <person name="Bailey K."/>
            <person name="Holub E."/>
            <person name="Studholme D.J."/>
            <person name="Maclean D."/>
            <person name="Jones J.D."/>
        </authorList>
    </citation>
    <scope>NUCLEOTIDE SEQUENCE</scope>
</reference>
<gene>
    <name evidence="3" type="primary">AlNc14C505G11968</name>
    <name evidence="3" type="ORF">ALNC14_134590</name>
</gene>
<dbReference type="SMART" id="SM00674">
    <property type="entry name" value="CENPB"/>
    <property type="match status" value="1"/>
</dbReference>